<dbReference type="SUPFAM" id="SSF51126">
    <property type="entry name" value="Pectin lyase-like"/>
    <property type="match status" value="1"/>
</dbReference>
<evidence type="ECO:0000256" key="6">
    <source>
        <dbReference type="SAM" id="SignalP"/>
    </source>
</evidence>
<keyword evidence="3 4" id="KW-0326">Glycosidase</keyword>
<dbReference type="PROSITE" id="PS51257">
    <property type="entry name" value="PROKAR_LIPOPROTEIN"/>
    <property type="match status" value="1"/>
</dbReference>
<feature type="region of interest" description="Disordered" evidence="5">
    <location>
        <begin position="36"/>
        <end position="69"/>
    </location>
</feature>
<feature type="compositionally biased region" description="Low complexity" evidence="5">
    <location>
        <begin position="44"/>
        <end position="69"/>
    </location>
</feature>
<name>A0A1G8MJX2_9BURK</name>
<dbReference type="EMBL" id="FNCJ01000030">
    <property type="protein sequence ID" value="SDI68115.1"/>
    <property type="molecule type" value="Genomic_DNA"/>
</dbReference>
<dbReference type="InterPro" id="IPR000743">
    <property type="entry name" value="Glyco_hydro_28"/>
</dbReference>
<dbReference type="RefSeq" id="WP_090695190.1">
    <property type="nucleotide sequence ID" value="NZ_CADERL010000042.1"/>
</dbReference>
<dbReference type="InterPro" id="IPR051801">
    <property type="entry name" value="GH28_Enzymes"/>
</dbReference>
<keyword evidence="2 4" id="KW-0378">Hydrolase</keyword>
<dbReference type="InterPro" id="IPR012334">
    <property type="entry name" value="Pectin_lyas_fold"/>
</dbReference>
<feature type="chain" id="PRO_5011529308" evidence="6">
    <location>
        <begin position="20"/>
        <end position="707"/>
    </location>
</feature>
<dbReference type="PROSITE" id="PS00502">
    <property type="entry name" value="POLYGALACTURONASE"/>
    <property type="match status" value="1"/>
</dbReference>
<protein>
    <submittedName>
        <fullName evidence="7">Polygalacturonase</fullName>
    </submittedName>
</protein>
<evidence type="ECO:0000256" key="1">
    <source>
        <dbReference type="ARBA" id="ARBA00008834"/>
    </source>
</evidence>
<sequence length="707" mass="71893">MIRYSNQFCAAGLWVALLAGLLAGCGGGGSSGSTGGSGAAYTVPASGSSSTGTSTPASTPAASTPAATTTTAYQVGTTTTDPNLPAAPTMPTLPPANAACQLTANYAAQSNGLLPTTTEATAGSTAPDTARIQAALYACANAANAYTATNTLSSNGVVELSANGANNAFLTGPLSMPGGVTLVIDSGVTLFASRDPTQYESGTTGASTANLPGTPNAGQTGATTSAIAGNGTYYCGQIYPNDDGCKPLISNVVYSGSAKIYTSNNAIMGPGTIDGQGGQPLYTTAANLAAAGAPPLIKRPDGTNMSWWDLGWEGNEALSGEDENNPRLIEPLYGYNFTLFNLTLQNAPKFHITPTGINGFTAWNVKIFTPTAVYQTMTNYWGAPYSYASIKNTDGIDPGSKSPTTSATPASPALPGGYSGSAGSFTGDISNVLVAYSYISDSDDNMAIKGESSIADGRVYNITVAHNHFFYGHGMSIGSQTSGLDGNPANLASADPGVVANTTPLLVQGQLVYPSVSNVNVYDLSMNYTDNGVRIKTNWSEGGLVSNANYTNLCMQGNPSPNTLDSTPQAAIIITPYYTATGNAGLYPSYQNITINGLHELTAASWTFQGFNSASPNLQGWPTGSVAVPSPAVVNPLGLTLNNVVADVAPLSVTSSDASITLGNNVNVPLVTSTTNNVIAASNTAIAAAPTVDCSKAFVPFPGQTFP</sequence>
<evidence type="ECO:0000313" key="7">
    <source>
        <dbReference type="EMBL" id="SDI68115.1"/>
    </source>
</evidence>
<organism evidence="7 8">
    <name type="scientific">Paraburkholderia phenazinium</name>
    <dbReference type="NCBI Taxonomy" id="60549"/>
    <lineage>
        <taxon>Bacteria</taxon>
        <taxon>Pseudomonadati</taxon>
        <taxon>Pseudomonadota</taxon>
        <taxon>Betaproteobacteria</taxon>
        <taxon>Burkholderiales</taxon>
        <taxon>Burkholderiaceae</taxon>
        <taxon>Paraburkholderia</taxon>
    </lineage>
</organism>
<dbReference type="AlphaFoldDB" id="A0A1G8MJX2"/>
<dbReference type="PANTHER" id="PTHR31339:SF9">
    <property type="entry name" value="PLASMIN AND FIBRONECTIN-BINDING PROTEIN A"/>
    <property type="match status" value="1"/>
</dbReference>
<dbReference type="Proteomes" id="UP000199706">
    <property type="component" value="Unassembled WGS sequence"/>
</dbReference>
<feature type="signal peptide" evidence="6">
    <location>
        <begin position="1"/>
        <end position="19"/>
    </location>
</feature>
<reference evidence="7 8" key="1">
    <citation type="submission" date="2016-10" db="EMBL/GenBank/DDBJ databases">
        <authorList>
            <person name="de Groot N.N."/>
        </authorList>
    </citation>
    <scope>NUCLEOTIDE SEQUENCE [LARGE SCALE GENOMIC DNA]</scope>
    <source>
        <strain evidence="7 8">LMG 2247</strain>
    </source>
</reference>
<dbReference type="GO" id="GO:0005975">
    <property type="term" value="P:carbohydrate metabolic process"/>
    <property type="evidence" value="ECO:0007669"/>
    <property type="project" value="InterPro"/>
</dbReference>
<gene>
    <name evidence="7" type="ORF">SAMN05216466_1305</name>
</gene>
<evidence type="ECO:0000256" key="3">
    <source>
        <dbReference type="ARBA" id="ARBA00023295"/>
    </source>
</evidence>
<dbReference type="Pfam" id="PF00295">
    <property type="entry name" value="Glyco_hydro_28"/>
    <property type="match status" value="3"/>
</dbReference>
<dbReference type="Gene3D" id="2.160.20.10">
    <property type="entry name" value="Single-stranded right-handed beta-helix, Pectin lyase-like"/>
    <property type="match status" value="1"/>
</dbReference>
<accession>A0A1G8MJX2</accession>
<evidence type="ECO:0000256" key="2">
    <source>
        <dbReference type="ARBA" id="ARBA00022801"/>
    </source>
</evidence>
<evidence type="ECO:0000313" key="8">
    <source>
        <dbReference type="Proteomes" id="UP000199706"/>
    </source>
</evidence>
<evidence type="ECO:0000256" key="5">
    <source>
        <dbReference type="SAM" id="MobiDB-lite"/>
    </source>
</evidence>
<dbReference type="GO" id="GO:0004650">
    <property type="term" value="F:polygalacturonase activity"/>
    <property type="evidence" value="ECO:0007669"/>
    <property type="project" value="InterPro"/>
</dbReference>
<evidence type="ECO:0000256" key="4">
    <source>
        <dbReference type="RuleBase" id="RU361169"/>
    </source>
</evidence>
<dbReference type="PANTHER" id="PTHR31339">
    <property type="entry name" value="PECTIN LYASE-RELATED"/>
    <property type="match status" value="1"/>
</dbReference>
<keyword evidence="6" id="KW-0732">Signal</keyword>
<comment type="similarity">
    <text evidence="1 4">Belongs to the glycosyl hydrolase 28 family.</text>
</comment>
<proteinExistence type="inferred from homology"/>
<dbReference type="OrthoDB" id="9795222at2"/>
<dbReference type="InterPro" id="IPR011050">
    <property type="entry name" value="Pectin_lyase_fold/virulence"/>
</dbReference>